<keyword evidence="6" id="KW-1185">Reference proteome</keyword>
<evidence type="ECO:0000256" key="3">
    <source>
        <dbReference type="ARBA" id="ARBA00023163"/>
    </source>
</evidence>
<feature type="domain" description="HTH gntR-type" evidence="4">
    <location>
        <begin position="16"/>
        <end position="83"/>
    </location>
</feature>
<dbReference type="SUPFAM" id="SSF46785">
    <property type="entry name" value="Winged helix' DNA-binding domain"/>
    <property type="match status" value="1"/>
</dbReference>
<dbReference type="AlphaFoldDB" id="A0A2T0RTF6"/>
<keyword evidence="1" id="KW-0805">Transcription regulation</keyword>
<dbReference type="CDD" id="cd07377">
    <property type="entry name" value="WHTH_GntR"/>
    <property type="match status" value="1"/>
</dbReference>
<dbReference type="Pfam" id="PF07729">
    <property type="entry name" value="FCD"/>
    <property type="match status" value="1"/>
</dbReference>
<sequence>MSDTVNKLPLDPITRPSVTDQVFDSLHDRIVSLDLPPGTRMSELEVARALGVSRQPVRDAFFRLSRLGFLVIRPQRATTVSLISEEKVMEARFVRTALETEVVRAACARMDDAGIARLRANVAAQDAAVAADDRVSFHRLDDDFHREICDISGHPFAWTIIRENKSHLDRVRLLSLAFNQPRTLVEHREILGALAARDSDAAVERMRLHLSRLIVEIDRLRAENPDYFAPVSGARSDPA</sequence>
<name>A0A2T0RTF6_9RHOB</name>
<dbReference type="PROSITE" id="PS50949">
    <property type="entry name" value="HTH_GNTR"/>
    <property type="match status" value="1"/>
</dbReference>
<dbReference type="InterPro" id="IPR011711">
    <property type="entry name" value="GntR_C"/>
</dbReference>
<proteinExistence type="predicted"/>
<dbReference type="Gene3D" id="1.20.120.530">
    <property type="entry name" value="GntR ligand-binding domain-like"/>
    <property type="match status" value="1"/>
</dbReference>
<reference evidence="5 6" key="1">
    <citation type="submission" date="2018-03" db="EMBL/GenBank/DDBJ databases">
        <title>Genomic Encyclopedia of Archaeal and Bacterial Type Strains, Phase II (KMG-II): from individual species to whole genera.</title>
        <authorList>
            <person name="Goeker M."/>
        </authorList>
    </citation>
    <scope>NUCLEOTIDE SEQUENCE [LARGE SCALE GENOMIC DNA]</scope>
    <source>
        <strain evidence="5 6">DSM 29328</strain>
    </source>
</reference>
<dbReference type="InterPro" id="IPR008920">
    <property type="entry name" value="TF_FadR/GntR_C"/>
</dbReference>
<dbReference type="SMART" id="SM00345">
    <property type="entry name" value="HTH_GNTR"/>
    <property type="match status" value="1"/>
</dbReference>
<dbReference type="RefSeq" id="WP_106204811.1">
    <property type="nucleotide sequence ID" value="NZ_PVTD01000003.1"/>
</dbReference>
<dbReference type="PANTHER" id="PTHR43537:SF5">
    <property type="entry name" value="UXU OPERON TRANSCRIPTIONAL REGULATOR"/>
    <property type="match status" value="1"/>
</dbReference>
<dbReference type="GO" id="GO:0003700">
    <property type="term" value="F:DNA-binding transcription factor activity"/>
    <property type="evidence" value="ECO:0007669"/>
    <property type="project" value="InterPro"/>
</dbReference>
<keyword evidence="2" id="KW-0238">DNA-binding</keyword>
<dbReference type="InterPro" id="IPR036390">
    <property type="entry name" value="WH_DNA-bd_sf"/>
</dbReference>
<dbReference type="GO" id="GO:0003677">
    <property type="term" value="F:DNA binding"/>
    <property type="evidence" value="ECO:0007669"/>
    <property type="project" value="UniProtKB-KW"/>
</dbReference>
<dbReference type="SUPFAM" id="SSF48008">
    <property type="entry name" value="GntR ligand-binding domain-like"/>
    <property type="match status" value="1"/>
</dbReference>
<dbReference type="Gene3D" id="1.10.10.10">
    <property type="entry name" value="Winged helix-like DNA-binding domain superfamily/Winged helix DNA-binding domain"/>
    <property type="match status" value="1"/>
</dbReference>
<comment type="caution">
    <text evidence="5">The sequence shown here is derived from an EMBL/GenBank/DDBJ whole genome shotgun (WGS) entry which is preliminary data.</text>
</comment>
<protein>
    <submittedName>
        <fullName evidence="5">GntR family transcriptional regulator</fullName>
    </submittedName>
</protein>
<evidence type="ECO:0000313" key="5">
    <source>
        <dbReference type="EMBL" id="PRY24448.1"/>
    </source>
</evidence>
<dbReference type="InterPro" id="IPR000524">
    <property type="entry name" value="Tscrpt_reg_HTH_GntR"/>
</dbReference>
<dbReference type="SMART" id="SM00895">
    <property type="entry name" value="FCD"/>
    <property type="match status" value="1"/>
</dbReference>
<gene>
    <name evidence="5" type="ORF">CLV78_103314</name>
</gene>
<keyword evidence="3" id="KW-0804">Transcription</keyword>
<accession>A0A2T0RTF6</accession>
<dbReference type="OrthoDB" id="8638122at2"/>
<dbReference type="Proteomes" id="UP000239480">
    <property type="component" value="Unassembled WGS sequence"/>
</dbReference>
<organism evidence="5 6">
    <name type="scientific">Aliiruegeria haliotis</name>
    <dbReference type="NCBI Taxonomy" id="1280846"/>
    <lineage>
        <taxon>Bacteria</taxon>
        <taxon>Pseudomonadati</taxon>
        <taxon>Pseudomonadota</taxon>
        <taxon>Alphaproteobacteria</taxon>
        <taxon>Rhodobacterales</taxon>
        <taxon>Roseobacteraceae</taxon>
        <taxon>Aliiruegeria</taxon>
    </lineage>
</organism>
<dbReference type="InterPro" id="IPR036388">
    <property type="entry name" value="WH-like_DNA-bd_sf"/>
</dbReference>
<evidence type="ECO:0000256" key="1">
    <source>
        <dbReference type="ARBA" id="ARBA00023015"/>
    </source>
</evidence>
<dbReference type="EMBL" id="PVTD01000003">
    <property type="protein sequence ID" value="PRY24448.1"/>
    <property type="molecule type" value="Genomic_DNA"/>
</dbReference>
<evidence type="ECO:0000313" key="6">
    <source>
        <dbReference type="Proteomes" id="UP000239480"/>
    </source>
</evidence>
<dbReference type="PANTHER" id="PTHR43537">
    <property type="entry name" value="TRANSCRIPTIONAL REGULATOR, GNTR FAMILY"/>
    <property type="match status" value="1"/>
</dbReference>
<evidence type="ECO:0000256" key="2">
    <source>
        <dbReference type="ARBA" id="ARBA00023125"/>
    </source>
</evidence>
<dbReference type="Pfam" id="PF00392">
    <property type="entry name" value="GntR"/>
    <property type="match status" value="1"/>
</dbReference>
<evidence type="ECO:0000259" key="4">
    <source>
        <dbReference type="PROSITE" id="PS50949"/>
    </source>
</evidence>